<reference evidence="11 12" key="1">
    <citation type="journal article" date="2021" name="Hortic Res">
        <title>Chromosome-scale assembly of the Dendrobium chrysotoxum genome enhances the understanding of orchid evolution.</title>
        <authorList>
            <person name="Zhang Y."/>
            <person name="Zhang G.Q."/>
            <person name="Zhang D."/>
            <person name="Liu X.D."/>
            <person name="Xu X.Y."/>
            <person name="Sun W.H."/>
            <person name="Yu X."/>
            <person name="Zhu X."/>
            <person name="Wang Z.W."/>
            <person name="Zhao X."/>
            <person name="Zhong W.Y."/>
            <person name="Chen H."/>
            <person name="Yin W.L."/>
            <person name="Huang T."/>
            <person name="Niu S.C."/>
            <person name="Liu Z.J."/>
        </authorList>
    </citation>
    <scope>NUCLEOTIDE SEQUENCE [LARGE SCALE GENOMIC DNA]</scope>
    <source>
        <strain evidence="11">Lindl</strain>
    </source>
</reference>
<dbReference type="EC" id="2.3.2.27" evidence="4"/>
<dbReference type="Proteomes" id="UP000775213">
    <property type="component" value="Unassembled WGS sequence"/>
</dbReference>
<dbReference type="PANTHER" id="PTHR13145:SF0">
    <property type="entry name" value="E3 UBIQUITIN-PROTEIN LIGASE MARCHF6"/>
    <property type="match status" value="1"/>
</dbReference>
<evidence type="ECO:0000256" key="2">
    <source>
        <dbReference type="ARBA" id="ARBA00004141"/>
    </source>
</evidence>
<keyword evidence="9" id="KW-0472">Membrane</keyword>
<dbReference type="GO" id="GO:0036503">
    <property type="term" value="P:ERAD pathway"/>
    <property type="evidence" value="ECO:0007669"/>
    <property type="project" value="TreeGrafter"/>
</dbReference>
<evidence type="ECO:0000256" key="9">
    <source>
        <dbReference type="ARBA" id="ARBA00023136"/>
    </source>
</evidence>
<sequence>MPQSCGFEHRSIIRWTDDRGLSAAALRGRLDMDFLVQYGFVIGIIKHCILRELGGHDADDEGQERQGALGARRAAGPANRPQAIEGNAEDGVGALGIVGAGQIVRRNAENVAARLEMQAARLEAHVEQMFDGLDDAAGAEDVPFDELVGMQGHVFHLVENAITAKPFLDANDFNRLAIPSFGDDPDSEELKLLVSVASMCIHHISKFRPNMNTIDI</sequence>
<evidence type="ECO:0000256" key="4">
    <source>
        <dbReference type="ARBA" id="ARBA00012483"/>
    </source>
</evidence>
<evidence type="ECO:0000313" key="11">
    <source>
        <dbReference type="EMBL" id="KAH0455568.1"/>
    </source>
</evidence>
<dbReference type="EMBL" id="JAGFBR010000014">
    <property type="protein sequence ID" value="KAH0455568.1"/>
    <property type="molecule type" value="Genomic_DNA"/>
</dbReference>
<feature type="region of interest" description="Disordered" evidence="10">
    <location>
        <begin position="60"/>
        <end position="86"/>
    </location>
</feature>
<dbReference type="AlphaFoldDB" id="A0AAV7GJE7"/>
<dbReference type="PANTHER" id="PTHR13145">
    <property type="entry name" value="SSM4 PROTEIN"/>
    <property type="match status" value="1"/>
</dbReference>
<keyword evidence="8" id="KW-1133">Transmembrane helix</keyword>
<evidence type="ECO:0000256" key="7">
    <source>
        <dbReference type="ARBA" id="ARBA00022786"/>
    </source>
</evidence>
<keyword evidence="7" id="KW-0833">Ubl conjugation pathway</keyword>
<comment type="subcellular location">
    <subcellularLocation>
        <location evidence="2">Membrane</location>
        <topology evidence="2">Multi-pass membrane protein</topology>
    </subcellularLocation>
</comment>
<accession>A0AAV7GJE7</accession>
<evidence type="ECO:0000256" key="10">
    <source>
        <dbReference type="SAM" id="MobiDB-lite"/>
    </source>
</evidence>
<evidence type="ECO:0000256" key="1">
    <source>
        <dbReference type="ARBA" id="ARBA00000900"/>
    </source>
</evidence>
<comment type="catalytic activity">
    <reaction evidence="1">
        <text>S-ubiquitinyl-[E2 ubiquitin-conjugating enzyme]-L-cysteine + [acceptor protein]-L-lysine = [E2 ubiquitin-conjugating enzyme]-L-cysteine + N(6)-ubiquitinyl-[acceptor protein]-L-lysine.</text>
        <dbReference type="EC" id="2.3.2.27"/>
    </reaction>
</comment>
<name>A0AAV7GJE7_DENCH</name>
<keyword evidence="5" id="KW-0808">Transferase</keyword>
<dbReference type="GO" id="GO:0005789">
    <property type="term" value="C:endoplasmic reticulum membrane"/>
    <property type="evidence" value="ECO:0007669"/>
    <property type="project" value="TreeGrafter"/>
</dbReference>
<keyword evidence="6" id="KW-0812">Transmembrane</keyword>
<evidence type="ECO:0000256" key="8">
    <source>
        <dbReference type="ARBA" id="ARBA00022989"/>
    </source>
</evidence>
<evidence type="ECO:0000256" key="3">
    <source>
        <dbReference type="ARBA" id="ARBA00004906"/>
    </source>
</evidence>
<evidence type="ECO:0000256" key="6">
    <source>
        <dbReference type="ARBA" id="ARBA00022692"/>
    </source>
</evidence>
<proteinExistence type="predicted"/>
<keyword evidence="12" id="KW-1185">Reference proteome</keyword>
<dbReference type="GO" id="GO:0061630">
    <property type="term" value="F:ubiquitin protein ligase activity"/>
    <property type="evidence" value="ECO:0007669"/>
    <property type="project" value="UniProtKB-EC"/>
</dbReference>
<evidence type="ECO:0000256" key="5">
    <source>
        <dbReference type="ARBA" id="ARBA00022679"/>
    </source>
</evidence>
<protein>
    <recommendedName>
        <fullName evidence="4">RING-type E3 ubiquitin transferase</fullName>
        <ecNumber evidence="4">2.3.2.27</ecNumber>
    </recommendedName>
</protein>
<feature type="compositionally biased region" description="Low complexity" evidence="10">
    <location>
        <begin position="65"/>
        <end position="83"/>
    </location>
</feature>
<comment type="pathway">
    <text evidence="3">Protein modification; protein ubiquitination.</text>
</comment>
<gene>
    <name evidence="11" type="ORF">IEQ34_015600</name>
</gene>
<organism evidence="11 12">
    <name type="scientific">Dendrobium chrysotoxum</name>
    <name type="common">Orchid</name>
    <dbReference type="NCBI Taxonomy" id="161865"/>
    <lineage>
        <taxon>Eukaryota</taxon>
        <taxon>Viridiplantae</taxon>
        <taxon>Streptophyta</taxon>
        <taxon>Embryophyta</taxon>
        <taxon>Tracheophyta</taxon>
        <taxon>Spermatophyta</taxon>
        <taxon>Magnoliopsida</taxon>
        <taxon>Liliopsida</taxon>
        <taxon>Asparagales</taxon>
        <taxon>Orchidaceae</taxon>
        <taxon>Epidendroideae</taxon>
        <taxon>Malaxideae</taxon>
        <taxon>Dendrobiinae</taxon>
        <taxon>Dendrobium</taxon>
    </lineage>
</organism>
<comment type="caution">
    <text evidence="11">The sequence shown here is derived from an EMBL/GenBank/DDBJ whole genome shotgun (WGS) entry which is preliminary data.</text>
</comment>
<evidence type="ECO:0000313" key="12">
    <source>
        <dbReference type="Proteomes" id="UP000775213"/>
    </source>
</evidence>